<dbReference type="CDD" id="cd00534">
    <property type="entry name" value="DHNA_DHNTPE"/>
    <property type="match status" value="1"/>
</dbReference>
<comment type="catalytic activity">
    <reaction evidence="10">
        <text>7,8-dihydroneopterin = 6-hydroxymethyl-7,8-dihydropterin + glycolaldehyde</text>
        <dbReference type="Rhea" id="RHEA:10540"/>
        <dbReference type="ChEBI" id="CHEBI:17001"/>
        <dbReference type="ChEBI" id="CHEBI:17071"/>
        <dbReference type="ChEBI" id="CHEBI:44841"/>
        <dbReference type="EC" id="4.1.2.25"/>
    </reaction>
</comment>
<dbReference type="EMBL" id="BPQR01000015">
    <property type="protein sequence ID" value="GJE05627.1"/>
    <property type="molecule type" value="Genomic_DNA"/>
</dbReference>
<comment type="similarity">
    <text evidence="2">Belongs to the HPPK family.</text>
</comment>
<comment type="similarity">
    <text evidence="10">Belongs to the DHNA family.</text>
</comment>
<dbReference type="Proteomes" id="UP001055102">
    <property type="component" value="Unassembled WGS sequence"/>
</dbReference>
<dbReference type="Gene3D" id="3.30.1130.10">
    <property type="match status" value="1"/>
</dbReference>
<dbReference type="PROSITE" id="PS00794">
    <property type="entry name" value="HPPK"/>
    <property type="match status" value="1"/>
</dbReference>
<evidence type="ECO:0000313" key="13">
    <source>
        <dbReference type="Proteomes" id="UP001055102"/>
    </source>
</evidence>
<keyword evidence="5" id="KW-0547">Nucleotide-binding</keyword>
<dbReference type="Gene3D" id="3.30.70.560">
    <property type="entry name" value="7,8-Dihydro-6-hydroxymethylpterin-pyrophosphokinase HPPK"/>
    <property type="match status" value="1"/>
</dbReference>
<protein>
    <recommendedName>
        <fullName evidence="10">Bifunctional folate synthesis protein</fullName>
    </recommendedName>
    <domain>
        <recommendedName>
            <fullName evidence="10">Dihydroneopterin aldolase</fullName>
            <shortName evidence="10">DHNA</shortName>
            <ecNumber evidence="10">4.1.2.25</ecNumber>
        </recommendedName>
        <alternativeName>
            <fullName evidence="10">7,8-dihydroneopterin aldolase</fullName>
        </alternativeName>
    </domain>
    <domain>
        <recommendedName>
            <fullName evidence="10">2-amino-4-hydroxy-6-hydroxymethyldihydropteridine pyrophosphokinase</fullName>
            <ecNumber evidence="10">2.7.6.3</ecNumber>
        </recommendedName>
        <alternativeName>
            <fullName evidence="10">6-hydroxymethyl-7,8-dihydropterin pyrophosphokinase</fullName>
            <shortName evidence="10">PPPK</shortName>
        </alternativeName>
        <alternativeName>
            <fullName evidence="10">7,8-dihydro-6-hydroxymethylpterin pyrophosphokinase</fullName>
            <shortName evidence="10">HPPK</shortName>
        </alternativeName>
    </domain>
</protein>
<reference evidence="12" key="2">
    <citation type="submission" date="2021-08" db="EMBL/GenBank/DDBJ databases">
        <authorList>
            <person name="Tani A."/>
            <person name="Ola A."/>
            <person name="Ogura Y."/>
            <person name="Katsura K."/>
            <person name="Hayashi T."/>
        </authorList>
    </citation>
    <scope>NUCLEOTIDE SEQUENCE</scope>
    <source>
        <strain evidence="12">LMG 23639</strain>
    </source>
</reference>
<dbReference type="Pfam" id="PF02152">
    <property type="entry name" value="FolB"/>
    <property type="match status" value="1"/>
</dbReference>
<keyword evidence="13" id="KW-1185">Reference proteome</keyword>
<evidence type="ECO:0000256" key="2">
    <source>
        <dbReference type="ARBA" id="ARBA00005810"/>
    </source>
</evidence>
<dbReference type="InterPro" id="IPR000550">
    <property type="entry name" value="Hppk"/>
</dbReference>
<dbReference type="EC" id="4.1.2.25" evidence="10"/>
<gene>
    <name evidence="12" type="primary">sulD</name>
    <name evidence="12" type="ORF">AOPFMNJM_0930</name>
</gene>
<comment type="similarity">
    <text evidence="3">In the N-terminal section; belongs to the DHNA family.</text>
</comment>
<sequence>MSDRILVTRLAVFARHGVLPEEEVLGQRFYVSLDCGLDLSEAGRTDDVSHTVSYADLAALALDIAGNRRFRLIEALAEAIAAAILSGFPAIETVRVRVDKPSAPVPAILDGVSVEIFRGRGTARGAPVAAGLATRAYLGIGSNIGDKAARLDAAVERLSRYPGIRVVARSHDYRTPPWGDTDQDWFLNGALAVETDLSPHALLTACLSVEAAMGRVRERRWGPRVIDIDVLHYEGAQVDDARLVLPHRFVRERAFVLVPLAEIAPDLTIGGERVADALAKLDRGGIERVE</sequence>
<keyword evidence="10" id="KW-0456">Lyase</keyword>
<organism evidence="12 13">
    <name type="scientific">Methylobacterium jeotgali</name>
    <dbReference type="NCBI Taxonomy" id="381630"/>
    <lineage>
        <taxon>Bacteria</taxon>
        <taxon>Pseudomonadati</taxon>
        <taxon>Pseudomonadota</taxon>
        <taxon>Alphaproteobacteria</taxon>
        <taxon>Hyphomicrobiales</taxon>
        <taxon>Methylobacteriaceae</taxon>
        <taxon>Methylobacterium</taxon>
    </lineage>
</organism>
<evidence type="ECO:0000256" key="6">
    <source>
        <dbReference type="ARBA" id="ARBA00022777"/>
    </source>
</evidence>
<dbReference type="PANTHER" id="PTHR43071:SF1">
    <property type="entry name" value="2-AMINO-4-HYDROXY-6-HYDROXYMETHYLDIHYDROPTERIDINE PYROPHOSPHOKINASE"/>
    <property type="match status" value="1"/>
</dbReference>
<dbReference type="NCBIfam" id="TIGR00525">
    <property type="entry name" value="folB"/>
    <property type="match status" value="1"/>
</dbReference>
<dbReference type="CDD" id="cd00483">
    <property type="entry name" value="HPPK"/>
    <property type="match status" value="1"/>
</dbReference>
<dbReference type="SMART" id="SM00905">
    <property type="entry name" value="FolB"/>
    <property type="match status" value="1"/>
</dbReference>
<evidence type="ECO:0000256" key="10">
    <source>
        <dbReference type="RuleBase" id="RU362079"/>
    </source>
</evidence>
<accession>A0ABQ4SR09</accession>
<reference evidence="12" key="1">
    <citation type="journal article" date="2021" name="Front. Microbiol.">
        <title>Comprehensive Comparative Genomics and Phenotyping of Methylobacterium Species.</title>
        <authorList>
            <person name="Alessa O."/>
            <person name="Ogura Y."/>
            <person name="Fujitani Y."/>
            <person name="Takami H."/>
            <person name="Hayashi T."/>
            <person name="Sahin N."/>
            <person name="Tani A."/>
        </authorList>
    </citation>
    <scope>NUCLEOTIDE SEQUENCE</scope>
    <source>
        <strain evidence="12">LMG 23639</strain>
    </source>
</reference>
<dbReference type="InterPro" id="IPR006156">
    <property type="entry name" value="Dihydroneopterin_aldolase"/>
</dbReference>
<comment type="function">
    <text evidence="10">Catalyzes the conversion of 7,8-dihydroneopterin to 6-hydroxymethyl-7,8-dihydropterin.</text>
</comment>
<proteinExistence type="inferred from homology"/>
<comment type="pathway">
    <text evidence="10">Cofactor biosynthesis; tetrahydrofolate biosynthesis; 2-amino-4-hydroxy-6-hydroxymethyl-7,8-dihydropteridine diphosphate from 7,8-dihydroneopterin triphosphate: step 3/4.</text>
</comment>
<evidence type="ECO:0000256" key="4">
    <source>
        <dbReference type="ARBA" id="ARBA00022679"/>
    </source>
</evidence>
<dbReference type="SUPFAM" id="SSF55620">
    <property type="entry name" value="Tetrahydrobiopterin biosynthesis enzymes-like"/>
    <property type="match status" value="1"/>
</dbReference>
<dbReference type="NCBIfam" id="TIGR00526">
    <property type="entry name" value="folB_dom"/>
    <property type="match status" value="1"/>
</dbReference>
<name>A0ABQ4SR09_9HYPH</name>
<keyword evidence="7" id="KW-0067">ATP-binding</keyword>
<dbReference type="InterPro" id="IPR043133">
    <property type="entry name" value="GTP-CH-I_C/QueF"/>
</dbReference>
<dbReference type="EC" id="2.7.6.3" evidence="10"/>
<dbReference type="InterPro" id="IPR035907">
    <property type="entry name" value="Hppk_sf"/>
</dbReference>
<dbReference type="InterPro" id="IPR006157">
    <property type="entry name" value="FolB_dom"/>
</dbReference>
<evidence type="ECO:0000259" key="11">
    <source>
        <dbReference type="PROSITE" id="PS00794"/>
    </source>
</evidence>
<evidence type="ECO:0000256" key="1">
    <source>
        <dbReference type="ARBA" id="ARBA00005051"/>
    </source>
</evidence>
<evidence type="ECO:0000256" key="9">
    <source>
        <dbReference type="ARBA" id="ARBA00029409"/>
    </source>
</evidence>
<dbReference type="SUPFAM" id="SSF55083">
    <property type="entry name" value="6-hydroxymethyl-7,8-dihydropterin pyrophosphokinase, HPPK"/>
    <property type="match status" value="1"/>
</dbReference>
<evidence type="ECO:0000256" key="5">
    <source>
        <dbReference type="ARBA" id="ARBA00022741"/>
    </source>
</evidence>
<comment type="caution">
    <text evidence="12">The sequence shown here is derived from an EMBL/GenBank/DDBJ whole genome shotgun (WGS) entry which is preliminary data.</text>
</comment>
<evidence type="ECO:0000256" key="3">
    <source>
        <dbReference type="ARBA" id="ARBA00009640"/>
    </source>
</evidence>
<comment type="function">
    <text evidence="9">Catalyzes the transfer of pyrophosphate from adenosine triphosphate (ATP) to 6-hydroxymethyl-7,8-dihydropterin, an enzymatic step in folate biosynthesis pathway.</text>
</comment>
<keyword evidence="8 10" id="KW-0289">Folate biosynthesis</keyword>
<feature type="domain" description="7,8-dihydro-6-hydroxymethylpterin-pyrophosphokinase" evidence="11">
    <location>
        <begin position="220"/>
        <end position="231"/>
    </location>
</feature>
<dbReference type="NCBIfam" id="TIGR01498">
    <property type="entry name" value="folK"/>
    <property type="match status" value="1"/>
</dbReference>
<evidence type="ECO:0000256" key="7">
    <source>
        <dbReference type="ARBA" id="ARBA00022840"/>
    </source>
</evidence>
<evidence type="ECO:0000313" key="12">
    <source>
        <dbReference type="EMBL" id="GJE05627.1"/>
    </source>
</evidence>
<keyword evidence="4" id="KW-0808">Transferase</keyword>
<evidence type="ECO:0000256" key="8">
    <source>
        <dbReference type="ARBA" id="ARBA00022909"/>
    </source>
</evidence>
<dbReference type="PANTHER" id="PTHR43071">
    <property type="entry name" value="2-AMINO-4-HYDROXY-6-HYDROXYMETHYLDIHYDROPTERIDINE PYROPHOSPHOKINASE"/>
    <property type="match status" value="1"/>
</dbReference>
<keyword evidence="6" id="KW-0418">Kinase</keyword>
<dbReference type="Pfam" id="PF01288">
    <property type="entry name" value="HPPK"/>
    <property type="match status" value="1"/>
</dbReference>
<comment type="pathway">
    <text evidence="1">Cofactor biosynthesis; tetrahydrofolate biosynthesis; 2-amino-4-hydroxy-6-hydroxymethyl-7,8-dihydropteridine diphosphate from 7,8-dihydroneopterin triphosphate: step 4/4.</text>
</comment>